<evidence type="ECO:0000256" key="2">
    <source>
        <dbReference type="SAM" id="SignalP"/>
    </source>
</evidence>
<dbReference type="SUPFAM" id="SSF47781">
    <property type="entry name" value="RuvA domain 2-like"/>
    <property type="match status" value="1"/>
</dbReference>
<reference evidence="3" key="1">
    <citation type="submission" date="2022-11" db="EMBL/GenBank/DDBJ databases">
        <title>Minimal conservation of predation-associated metabolite biosynthetic gene clusters underscores biosynthetic potential of Myxococcota including descriptions for ten novel species: Archangium lansinium sp. nov., Myxococcus landrumus sp. nov., Nannocystis bai.</title>
        <authorList>
            <person name="Ahearne A."/>
            <person name="Stevens C."/>
            <person name="Phillips K."/>
        </authorList>
    </citation>
    <scope>NUCLEOTIDE SEQUENCE</scope>
    <source>
        <strain evidence="3">Na p29</strain>
    </source>
</reference>
<comment type="caution">
    <text evidence="3">The sequence shown here is derived from an EMBL/GenBank/DDBJ whole genome shotgun (WGS) entry which is preliminary data.</text>
</comment>
<sequence>MSLRPAPCAPRRARRRRAFAPALALGLWAALAPAGAAAAPYEAFVDVDDEDDLLELNTAGDISGETFDTLVELLRRGVNLNTASREELFTLPNLTYKQVDGIIRYRQEAGFIYDPAALVLAGVLDRDQLEAIAAFIYIVEPNRRYSATSGKVRLRSAWSPPDRRLPAMVLDGQVQTLRHLRLGFAGVLTRSRVDDVRYDPNRDALSAEQPRPRGYLPKVYVQWEDDNYNVLLGTYRIGFGQRLTFDNTRNYTPNGIYRDNTIYPRPVRLTRLCKESAGELPDSPCDGELGDTYVTPDFRWQETLQGIAAGIKKLKLGHGWMQAYAWTSVQARSIYQYKLYDPDKCDDPRSDDPRCDAPPIYKRQPDPFAPTSEFGYQTLPRMFREVTSGGNVSYFFNRRSWVGATGYGTAIKWLTGGKDYDFQEWARTPFGGPFGAVGINGAWGHRWSDLGVEVTRSFDSMKRANDVGVGDSKGGGGFAAIVRHTATFGKHEIETIVRYYDRDFANPYARPLASPDVYEGQRARRGRRPDPLHRQAEQGLEHPHLRQRLGVALDQGARHPGLPARRLSGDPLVPAGPVGRVPRQGHAQDRPSVLLRRRRRRVRPGRRRRPRRRRLQRRGAGLHQRQRRAGPLRRRAAQVQPADGVHAAQAGQDRASLSAALRRRPAQGRPRRPGLHPRRLRERHAGPARQVPPRLAGLADHQHPADRSAADPRPRPLAVDGHLEQHPARAVAVELRRRGVPDQEDVHDPGPLRPVLLARQAPEHARAHPVAREPLPGLARGPLLRRRIGMSFRTCRPRAASLRRARGRTSRAATPPPRRTDRCRTASWGSRSRRRGSACPGRRQSSTATALTSQDVAPAASV</sequence>
<feature type="compositionally biased region" description="Basic residues" evidence="1">
    <location>
        <begin position="661"/>
        <end position="682"/>
    </location>
</feature>
<dbReference type="EMBL" id="JAPNKE010000002">
    <property type="protein sequence ID" value="MCY1007755.1"/>
    <property type="molecule type" value="Genomic_DNA"/>
</dbReference>
<evidence type="ECO:0000256" key="1">
    <source>
        <dbReference type="SAM" id="MobiDB-lite"/>
    </source>
</evidence>
<name>A0A9X3ER65_9BACT</name>
<dbReference type="Pfam" id="PF12836">
    <property type="entry name" value="HHH_3"/>
    <property type="match status" value="1"/>
</dbReference>
<dbReference type="AlphaFoldDB" id="A0A9X3ER65"/>
<feature type="compositionally biased region" description="Basic residues" evidence="1">
    <location>
        <begin position="624"/>
        <end position="636"/>
    </location>
</feature>
<keyword evidence="2" id="KW-0732">Signal</keyword>
<feature type="region of interest" description="Disordered" evidence="1">
    <location>
        <begin position="557"/>
        <end position="715"/>
    </location>
</feature>
<feature type="chain" id="PRO_5040866063" evidence="2">
    <location>
        <begin position="39"/>
        <end position="862"/>
    </location>
</feature>
<feature type="signal peptide" evidence="2">
    <location>
        <begin position="1"/>
        <end position="38"/>
    </location>
</feature>
<feature type="compositionally biased region" description="Polar residues" evidence="1">
    <location>
        <begin position="844"/>
        <end position="855"/>
    </location>
</feature>
<feature type="region of interest" description="Disordered" evidence="1">
    <location>
        <begin position="511"/>
        <end position="531"/>
    </location>
</feature>
<protein>
    <submittedName>
        <fullName evidence="3">Helix-hairpin-helix domain-containing protein</fullName>
    </submittedName>
</protein>
<gene>
    <name evidence="3" type="ORF">OV079_19800</name>
</gene>
<dbReference type="Proteomes" id="UP001150924">
    <property type="component" value="Unassembled WGS sequence"/>
</dbReference>
<keyword evidence="4" id="KW-1185">Reference proteome</keyword>
<evidence type="ECO:0000313" key="3">
    <source>
        <dbReference type="EMBL" id="MCY1007755.1"/>
    </source>
</evidence>
<feature type="region of interest" description="Disordered" evidence="1">
    <location>
        <begin position="798"/>
        <end position="862"/>
    </location>
</feature>
<feature type="compositionally biased region" description="Basic residues" evidence="1">
    <location>
        <begin position="595"/>
        <end position="617"/>
    </location>
</feature>
<dbReference type="InterPro" id="IPR010994">
    <property type="entry name" value="RuvA_2-like"/>
</dbReference>
<accession>A0A9X3ER65</accession>
<proteinExistence type="predicted"/>
<evidence type="ECO:0000313" key="4">
    <source>
        <dbReference type="Proteomes" id="UP001150924"/>
    </source>
</evidence>
<organism evidence="3 4">
    <name type="scientific">Nannocystis pusilla</name>
    <dbReference type="NCBI Taxonomy" id="889268"/>
    <lineage>
        <taxon>Bacteria</taxon>
        <taxon>Pseudomonadati</taxon>
        <taxon>Myxococcota</taxon>
        <taxon>Polyangia</taxon>
        <taxon>Nannocystales</taxon>
        <taxon>Nannocystaceae</taxon>
        <taxon>Nannocystis</taxon>
    </lineage>
</organism>
<dbReference type="RefSeq" id="WP_267770394.1">
    <property type="nucleotide sequence ID" value="NZ_JAPNKE010000002.1"/>
</dbReference>
<feature type="compositionally biased region" description="Basic and acidic residues" evidence="1">
    <location>
        <begin position="700"/>
        <end position="714"/>
    </location>
</feature>